<dbReference type="RefSeq" id="WP_406766062.1">
    <property type="nucleotide sequence ID" value="NZ_JBJHZY010000003.1"/>
</dbReference>
<organism evidence="1 2">
    <name type="scientific">Candidatus Clostridium radicumherbarum</name>
    <dbReference type="NCBI Taxonomy" id="3381662"/>
    <lineage>
        <taxon>Bacteria</taxon>
        <taxon>Bacillati</taxon>
        <taxon>Bacillota</taxon>
        <taxon>Clostridia</taxon>
        <taxon>Eubacteriales</taxon>
        <taxon>Clostridiaceae</taxon>
        <taxon>Clostridium</taxon>
    </lineage>
</organism>
<evidence type="ECO:0000313" key="2">
    <source>
        <dbReference type="Proteomes" id="UP001623661"/>
    </source>
</evidence>
<keyword evidence="2" id="KW-1185">Reference proteome</keyword>
<dbReference type="EMBL" id="JBJHZY010000003">
    <property type="protein sequence ID" value="MFL0269439.1"/>
    <property type="molecule type" value="Genomic_DNA"/>
</dbReference>
<reference evidence="1 2" key="1">
    <citation type="submission" date="2024-11" db="EMBL/GenBank/DDBJ databases">
        <authorList>
            <person name="Heng Y.C."/>
            <person name="Lim A.C.H."/>
            <person name="Lee J.K.Y."/>
            <person name="Kittelmann S."/>
        </authorList>
    </citation>
    <scope>NUCLEOTIDE SEQUENCE [LARGE SCALE GENOMIC DNA]</scope>
    <source>
        <strain evidence="1 2">WILCCON 0202</strain>
    </source>
</reference>
<name>A0ABW8TUR1_9CLOT</name>
<proteinExistence type="predicted"/>
<dbReference type="Proteomes" id="UP001623661">
    <property type="component" value="Unassembled WGS sequence"/>
</dbReference>
<protein>
    <submittedName>
        <fullName evidence="1">Uncharacterized protein</fullName>
    </submittedName>
</protein>
<gene>
    <name evidence="1" type="ORF">ACJDUH_15220</name>
</gene>
<accession>A0ABW8TUR1</accession>
<evidence type="ECO:0000313" key="1">
    <source>
        <dbReference type="EMBL" id="MFL0269439.1"/>
    </source>
</evidence>
<sequence length="55" mass="6562">MRKEPIMHKLFGFIDRDVHASDFIDTRHPNMMNLPLNHVKDSSKYNSQSEDYKNL</sequence>
<comment type="caution">
    <text evidence="1">The sequence shown here is derived from an EMBL/GenBank/DDBJ whole genome shotgun (WGS) entry which is preliminary data.</text>
</comment>